<dbReference type="Proteomes" id="UP000198716">
    <property type="component" value="Unassembled WGS sequence"/>
</dbReference>
<dbReference type="GO" id="GO:0016747">
    <property type="term" value="F:acyltransferase activity, transferring groups other than amino-acyl groups"/>
    <property type="evidence" value="ECO:0007669"/>
    <property type="project" value="InterPro"/>
</dbReference>
<keyword evidence="3" id="KW-1185">Reference proteome</keyword>
<evidence type="ECO:0000259" key="1">
    <source>
        <dbReference type="PROSITE" id="PS51186"/>
    </source>
</evidence>
<feature type="domain" description="N-acetyltransferase" evidence="1">
    <location>
        <begin position="97"/>
        <end position="249"/>
    </location>
</feature>
<name>A0A1I1UF50_9ACTN</name>
<dbReference type="InterPro" id="IPR000182">
    <property type="entry name" value="GNAT_dom"/>
</dbReference>
<dbReference type="InterPro" id="IPR016181">
    <property type="entry name" value="Acyl_CoA_acyltransferase"/>
</dbReference>
<dbReference type="EMBL" id="FOMZ01000002">
    <property type="protein sequence ID" value="SFD69461.1"/>
    <property type="molecule type" value="Genomic_DNA"/>
</dbReference>
<dbReference type="SUPFAM" id="SSF55729">
    <property type="entry name" value="Acyl-CoA N-acyltransferases (Nat)"/>
    <property type="match status" value="1"/>
</dbReference>
<dbReference type="Pfam" id="PF00583">
    <property type="entry name" value="Acetyltransf_1"/>
    <property type="match status" value="1"/>
</dbReference>
<dbReference type="AlphaFoldDB" id="A0A1I1UF50"/>
<organism evidence="2 3">
    <name type="scientific">Actinopolyspora alba</name>
    <dbReference type="NCBI Taxonomy" id="673379"/>
    <lineage>
        <taxon>Bacteria</taxon>
        <taxon>Bacillati</taxon>
        <taxon>Actinomycetota</taxon>
        <taxon>Actinomycetes</taxon>
        <taxon>Actinopolysporales</taxon>
        <taxon>Actinopolysporaceae</taxon>
        <taxon>Actinopolyspora</taxon>
        <taxon>Actinopolyspora alba group</taxon>
    </lineage>
</organism>
<dbReference type="PROSITE" id="PS51186">
    <property type="entry name" value="GNAT"/>
    <property type="match status" value="1"/>
</dbReference>
<sequence>MTSSAATVRHLTGAAELLTVAGADTYTRMTVADDVIGYATDEAVAWFTSIPWQPGSLSLRGRPRAALDLLAELREAGLLDSVESVRLPLLSGEDGDERLSVSGPEDWYFLAAEGAPEWRRGESAVEVLPSGESERVERLLREGHSATGANPCASGIRRWFGIRDGDRLVACGADRSINGVGFLAKITVDPAYGGRGLGSDLTAAMTRALLDEFGEVALGVTVDNARAIDVYERLGYRRVADVSSVRLLD</sequence>
<evidence type="ECO:0000313" key="2">
    <source>
        <dbReference type="EMBL" id="SFD69461.1"/>
    </source>
</evidence>
<accession>A0A1I1UF50</accession>
<evidence type="ECO:0000313" key="3">
    <source>
        <dbReference type="Proteomes" id="UP000198716"/>
    </source>
</evidence>
<proteinExistence type="predicted"/>
<gene>
    <name evidence="2" type="ORF">SAMN04487819_102149</name>
</gene>
<protein>
    <submittedName>
        <fullName evidence="2">FR47-like protein</fullName>
    </submittedName>
</protein>
<dbReference type="RefSeq" id="WP_092923692.1">
    <property type="nucleotide sequence ID" value="NZ_FOMZ01000002.1"/>
</dbReference>
<dbReference type="Gene3D" id="3.40.630.30">
    <property type="match status" value="1"/>
</dbReference>
<dbReference type="CDD" id="cd04301">
    <property type="entry name" value="NAT_SF"/>
    <property type="match status" value="1"/>
</dbReference>
<reference evidence="3" key="1">
    <citation type="submission" date="2016-10" db="EMBL/GenBank/DDBJ databases">
        <authorList>
            <person name="Varghese N."/>
            <person name="Submissions S."/>
        </authorList>
    </citation>
    <scope>NUCLEOTIDE SEQUENCE [LARGE SCALE GENOMIC DNA]</scope>
    <source>
        <strain evidence="3">DSM 45004</strain>
    </source>
</reference>